<dbReference type="Gene3D" id="3.40.50.410">
    <property type="entry name" value="von Willebrand factor, type A domain"/>
    <property type="match status" value="1"/>
</dbReference>
<evidence type="ECO:0000313" key="3">
    <source>
        <dbReference type="EMBL" id="GAA0344795.1"/>
    </source>
</evidence>
<dbReference type="InterPro" id="IPR022156">
    <property type="entry name" value="Uncharacterised_YfbK_N"/>
</dbReference>
<gene>
    <name evidence="3" type="ORF">GCM10009092_06570</name>
</gene>
<feature type="signal peptide" evidence="1">
    <location>
        <begin position="1"/>
        <end position="20"/>
    </location>
</feature>
<accession>A0ABP3GIM1</accession>
<dbReference type="Pfam" id="PF12034">
    <property type="entry name" value="YfbK_C"/>
    <property type="match status" value="1"/>
</dbReference>
<feature type="chain" id="PRO_5045784877" evidence="1">
    <location>
        <begin position="21"/>
        <end position="547"/>
    </location>
</feature>
<dbReference type="InterPro" id="IPR036465">
    <property type="entry name" value="vWFA_dom_sf"/>
</dbReference>
<reference evidence="4" key="1">
    <citation type="journal article" date="2019" name="Int. J. Syst. Evol. Microbiol.">
        <title>The Global Catalogue of Microorganisms (GCM) 10K type strain sequencing project: providing services to taxonomists for standard genome sequencing and annotation.</title>
        <authorList>
            <consortium name="The Broad Institute Genomics Platform"/>
            <consortium name="The Broad Institute Genome Sequencing Center for Infectious Disease"/>
            <person name="Wu L."/>
            <person name="Ma J."/>
        </authorList>
    </citation>
    <scope>NUCLEOTIDE SEQUENCE [LARGE SCALE GENOMIC DNA]</scope>
    <source>
        <strain evidence="4">JCM 13378</strain>
    </source>
</reference>
<organism evidence="3 4">
    <name type="scientific">Bowmanella denitrificans</name>
    <dbReference type="NCBI Taxonomy" id="366582"/>
    <lineage>
        <taxon>Bacteria</taxon>
        <taxon>Pseudomonadati</taxon>
        <taxon>Pseudomonadota</taxon>
        <taxon>Gammaproteobacteria</taxon>
        <taxon>Alteromonadales</taxon>
        <taxon>Alteromonadaceae</taxon>
        <taxon>Bowmanella</taxon>
    </lineage>
</organism>
<name>A0ABP3GIM1_9ALTE</name>
<dbReference type="PROSITE" id="PS51257">
    <property type="entry name" value="PROKAR_LIPOPROTEIN"/>
    <property type="match status" value="1"/>
</dbReference>
<dbReference type="Pfam" id="PF00092">
    <property type="entry name" value="VWA"/>
    <property type="match status" value="1"/>
</dbReference>
<proteinExistence type="predicted"/>
<dbReference type="InterPro" id="IPR002035">
    <property type="entry name" value="VWF_A"/>
</dbReference>
<dbReference type="InterPro" id="IPR051266">
    <property type="entry name" value="CLCR"/>
</dbReference>
<feature type="domain" description="VWFA" evidence="2">
    <location>
        <begin position="184"/>
        <end position="362"/>
    </location>
</feature>
<protein>
    <submittedName>
        <fullName evidence="3">VWA domain-containing protein</fullName>
    </submittedName>
</protein>
<dbReference type="Proteomes" id="UP001501757">
    <property type="component" value="Unassembled WGS sequence"/>
</dbReference>
<sequence>MMRVSPVSCAMAILLISACANEPEQPEQVNQTELAQPNKVPLQSRHRAEQKMVVAGAMMHDMALSQHLYLPPNNVITEKYLETPENGLFVTNEQPVSTFSIDVDTGSYTNIRRMLNHGLLPPADAVRAEDFINYFDYHYAPAASGQTFNLDTQLALSPWNKGRHLLKISLMGSQPEAQWQKPANLVFLVDVSGSMKAPDKLPLLIQSLRLLTSQLDKQDKVSIVTYAGQSNTLLASASGDQQLQIMQALDSLSAGGSTNGEGGIRQAYHLARANFIQEGVNRVILATDGDFNVGISDLEQLKDLIRQQRQSGVALTTLGFGSGNYNDALMESLSNLGNGQHAYIDNINEARKVLIDELSASMEIIASDVKIQVEFNPAVVAEYRLVGYQNRMLAREDFNNDHVDAGEVGAGHRVTALYELALTTSDIRQVDPLRYAENNQATSFSNELAQIKLRYKQPGNNASQLQSTIVSLQDHNREVDGDFAFAAAAAGFAQLLKGGKYMQHTGFADILQLAERGKGQDSHGYRSEFIRLVRSADALTTSQAGTL</sequence>
<keyword evidence="4" id="KW-1185">Reference proteome</keyword>
<dbReference type="EMBL" id="BAAAEI010000006">
    <property type="protein sequence ID" value="GAA0344795.1"/>
    <property type="molecule type" value="Genomic_DNA"/>
</dbReference>
<evidence type="ECO:0000313" key="4">
    <source>
        <dbReference type="Proteomes" id="UP001501757"/>
    </source>
</evidence>
<dbReference type="Pfam" id="PF12450">
    <property type="entry name" value="vWF_A"/>
    <property type="match status" value="1"/>
</dbReference>
<dbReference type="CDD" id="cd01465">
    <property type="entry name" value="vWA_subgroup"/>
    <property type="match status" value="1"/>
</dbReference>
<dbReference type="SMART" id="SM00327">
    <property type="entry name" value="VWA"/>
    <property type="match status" value="1"/>
</dbReference>
<dbReference type="InterPro" id="IPR021908">
    <property type="entry name" value="YfbK_C"/>
</dbReference>
<evidence type="ECO:0000259" key="2">
    <source>
        <dbReference type="PROSITE" id="PS50234"/>
    </source>
</evidence>
<dbReference type="PROSITE" id="PS50234">
    <property type="entry name" value="VWFA"/>
    <property type="match status" value="1"/>
</dbReference>
<keyword evidence="1" id="KW-0732">Signal</keyword>
<dbReference type="PANTHER" id="PTHR10579">
    <property type="entry name" value="CALCIUM-ACTIVATED CHLORIDE CHANNEL REGULATOR"/>
    <property type="match status" value="1"/>
</dbReference>
<dbReference type="PANTHER" id="PTHR10579:SF43">
    <property type="entry name" value="ZINC FINGER (C3HC4-TYPE RING FINGER) FAMILY PROTEIN"/>
    <property type="match status" value="1"/>
</dbReference>
<evidence type="ECO:0000256" key="1">
    <source>
        <dbReference type="SAM" id="SignalP"/>
    </source>
</evidence>
<dbReference type="SUPFAM" id="SSF53300">
    <property type="entry name" value="vWA-like"/>
    <property type="match status" value="1"/>
</dbReference>
<comment type="caution">
    <text evidence="3">The sequence shown here is derived from an EMBL/GenBank/DDBJ whole genome shotgun (WGS) entry which is preliminary data.</text>
</comment>